<proteinExistence type="predicted"/>
<feature type="compositionally biased region" description="Polar residues" evidence="1">
    <location>
        <begin position="62"/>
        <end position="72"/>
    </location>
</feature>
<protein>
    <submittedName>
        <fullName evidence="3">Uncharacterized protein</fullName>
    </submittedName>
</protein>
<organism evidence="3 4">
    <name type="scientific">Aureimonas altamirensis DSM 21988</name>
    <dbReference type="NCBI Taxonomy" id="1121026"/>
    <lineage>
        <taxon>Bacteria</taxon>
        <taxon>Pseudomonadati</taxon>
        <taxon>Pseudomonadota</taxon>
        <taxon>Alphaproteobacteria</taxon>
        <taxon>Hyphomicrobiales</taxon>
        <taxon>Aurantimonadaceae</taxon>
        <taxon>Aureimonas</taxon>
    </lineage>
</organism>
<feature type="chain" id="PRO_5046760175" evidence="2">
    <location>
        <begin position="23"/>
        <end position="123"/>
    </location>
</feature>
<dbReference type="RefSeq" id="WP_060604278.1">
    <property type="nucleotide sequence ID" value="NZ_FQZC01000002.1"/>
</dbReference>
<keyword evidence="4" id="KW-1185">Reference proteome</keyword>
<name>A0ABY1IGU3_9HYPH</name>
<keyword evidence="2" id="KW-0732">Signal</keyword>
<dbReference type="Proteomes" id="UP000184290">
    <property type="component" value="Unassembled WGS sequence"/>
</dbReference>
<evidence type="ECO:0000313" key="4">
    <source>
        <dbReference type="Proteomes" id="UP000184290"/>
    </source>
</evidence>
<sequence length="123" mass="11535">MRHLIAAALATTFIASVGAAHAQAPAMQQDMEPSMQTGTPVGGSAPVDNVLGTGALPGVGMGSSSAPDTSGISGPGGLQNGIGAQGVAAPSLSGSAVTNDGSVPGTGQSGFGIPLDPQPATGN</sequence>
<feature type="region of interest" description="Disordered" evidence="1">
    <location>
        <begin position="20"/>
        <end position="123"/>
    </location>
</feature>
<feature type="compositionally biased region" description="Polar residues" evidence="1">
    <location>
        <begin position="92"/>
        <end position="101"/>
    </location>
</feature>
<evidence type="ECO:0000256" key="2">
    <source>
        <dbReference type="SAM" id="SignalP"/>
    </source>
</evidence>
<comment type="caution">
    <text evidence="3">The sequence shown here is derived from an EMBL/GenBank/DDBJ whole genome shotgun (WGS) entry which is preliminary data.</text>
</comment>
<reference evidence="3 4" key="1">
    <citation type="submission" date="2016-11" db="EMBL/GenBank/DDBJ databases">
        <authorList>
            <person name="Varghese N."/>
            <person name="Submissions S."/>
        </authorList>
    </citation>
    <scope>NUCLEOTIDE SEQUENCE [LARGE SCALE GENOMIC DNA]</scope>
    <source>
        <strain evidence="3 4">DSM 21988</strain>
    </source>
</reference>
<accession>A0ABY1IGU3</accession>
<dbReference type="EMBL" id="FQZC01000002">
    <property type="protein sequence ID" value="SHJ15278.1"/>
    <property type="molecule type" value="Genomic_DNA"/>
</dbReference>
<gene>
    <name evidence="3" type="ORF">SAMN02745911_1838</name>
</gene>
<feature type="compositionally biased region" description="Gly residues" evidence="1">
    <location>
        <begin position="73"/>
        <end position="84"/>
    </location>
</feature>
<feature type="signal peptide" evidence="2">
    <location>
        <begin position="1"/>
        <end position="22"/>
    </location>
</feature>
<evidence type="ECO:0000313" key="3">
    <source>
        <dbReference type="EMBL" id="SHJ15278.1"/>
    </source>
</evidence>
<evidence type="ECO:0000256" key="1">
    <source>
        <dbReference type="SAM" id="MobiDB-lite"/>
    </source>
</evidence>